<dbReference type="InterPro" id="IPR010994">
    <property type="entry name" value="RuvA_2-like"/>
</dbReference>
<dbReference type="PANTHER" id="PTHR30471">
    <property type="entry name" value="DNA REPAIR PROTEIN RADC"/>
    <property type="match status" value="1"/>
</dbReference>
<gene>
    <name evidence="8" type="ORF">EJQ19_30780</name>
</gene>
<keyword evidence="3" id="KW-0479">Metal-binding</keyword>
<reference evidence="8 9" key="1">
    <citation type="submission" date="2018-12" db="EMBL/GenBank/DDBJ databases">
        <title>Bacillus ochoae sp. nov., Paenibacillus whitsoniae sp. nov., Paenibacillus spiritus sp. nov. Isolated from the Mars Exploration Rover during spacecraft assembly.</title>
        <authorList>
            <person name="Seuylemezian A."/>
            <person name="Vaishampayan P."/>
        </authorList>
    </citation>
    <scope>NUCLEOTIDE SEQUENCE [LARGE SCALE GENOMIC DNA]</scope>
    <source>
        <strain evidence="8 9">MER 54</strain>
    </source>
</reference>
<dbReference type="Pfam" id="PF04002">
    <property type="entry name" value="RadC"/>
    <property type="match status" value="1"/>
</dbReference>
<dbReference type="GO" id="GO:0046872">
    <property type="term" value="F:metal ion binding"/>
    <property type="evidence" value="ECO:0007669"/>
    <property type="project" value="UniProtKB-KW"/>
</dbReference>
<evidence type="ECO:0000256" key="2">
    <source>
        <dbReference type="ARBA" id="ARBA00022670"/>
    </source>
</evidence>
<dbReference type="OrthoDB" id="9804482at2"/>
<dbReference type="SUPFAM" id="SSF47781">
    <property type="entry name" value="RuvA domain 2-like"/>
    <property type="match status" value="1"/>
</dbReference>
<comment type="similarity">
    <text evidence="1">Belongs to the UPF0758 family.</text>
</comment>
<keyword evidence="9" id="KW-1185">Reference proteome</keyword>
<dbReference type="EMBL" id="RXHU01000134">
    <property type="protein sequence ID" value="RTE01747.1"/>
    <property type="molecule type" value="Genomic_DNA"/>
</dbReference>
<name>A0A430J4U3_9BACL</name>
<organism evidence="8 9">
    <name type="scientific">Paenibacillus whitsoniae</name>
    <dbReference type="NCBI Taxonomy" id="2496558"/>
    <lineage>
        <taxon>Bacteria</taxon>
        <taxon>Bacillati</taxon>
        <taxon>Bacillota</taxon>
        <taxon>Bacilli</taxon>
        <taxon>Bacillales</taxon>
        <taxon>Paenibacillaceae</taxon>
        <taxon>Paenibacillus</taxon>
    </lineage>
</organism>
<dbReference type="NCBIfam" id="NF000642">
    <property type="entry name" value="PRK00024.1"/>
    <property type="match status" value="1"/>
</dbReference>
<dbReference type="InterPro" id="IPR037518">
    <property type="entry name" value="MPN"/>
</dbReference>
<dbReference type="GO" id="GO:0006508">
    <property type="term" value="P:proteolysis"/>
    <property type="evidence" value="ECO:0007669"/>
    <property type="project" value="UniProtKB-KW"/>
</dbReference>
<dbReference type="AlphaFoldDB" id="A0A430J4U3"/>
<keyword evidence="2" id="KW-0645">Protease</keyword>
<keyword evidence="6" id="KW-0482">Metalloprotease</keyword>
<dbReference type="GO" id="GO:0008237">
    <property type="term" value="F:metallopeptidase activity"/>
    <property type="evidence" value="ECO:0007669"/>
    <property type="project" value="UniProtKB-KW"/>
</dbReference>
<keyword evidence="4" id="KW-0378">Hydrolase</keyword>
<evidence type="ECO:0000256" key="4">
    <source>
        <dbReference type="ARBA" id="ARBA00022801"/>
    </source>
</evidence>
<evidence type="ECO:0000313" key="9">
    <source>
        <dbReference type="Proteomes" id="UP000276128"/>
    </source>
</evidence>
<dbReference type="Gene3D" id="1.10.150.20">
    <property type="entry name" value="5' to 3' exonuclease, C-terminal subdomain"/>
    <property type="match status" value="1"/>
</dbReference>
<sequence>MNGFYDLSSLKGLLADTLREKPCGYVIEEIFARFPSVPELLDATEQELTGIKGVGKAKARQIVSAVQLAKMLTVRPAKPCVIRSPQDVWQLLAPEIAFLQKEHFVCLFLSIKNHVIAKETVSIGSLNAAIVHPREVFRAAIKRSAASVVCVHNHPSGDPTPSTEDVQLTERLAEAGIIVGIEVLDHIIVGHDRYCSLKEQGLL</sequence>
<accession>A0A430J4U3</accession>
<evidence type="ECO:0000259" key="7">
    <source>
        <dbReference type="PROSITE" id="PS50249"/>
    </source>
</evidence>
<dbReference type="Gene3D" id="3.40.140.10">
    <property type="entry name" value="Cytidine Deaminase, domain 2"/>
    <property type="match status" value="1"/>
</dbReference>
<evidence type="ECO:0000313" key="8">
    <source>
        <dbReference type="EMBL" id="RTE01747.1"/>
    </source>
</evidence>
<dbReference type="PROSITE" id="PS50249">
    <property type="entry name" value="MPN"/>
    <property type="match status" value="1"/>
</dbReference>
<dbReference type="InterPro" id="IPR025657">
    <property type="entry name" value="RadC_JAB"/>
</dbReference>
<evidence type="ECO:0000256" key="1">
    <source>
        <dbReference type="ARBA" id="ARBA00010243"/>
    </source>
</evidence>
<feature type="domain" description="MPN" evidence="7">
    <location>
        <begin position="81"/>
        <end position="203"/>
    </location>
</feature>
<dbReference type="InterPro" id="IPR020891">
    <property type="entry name" value="UPF0758_CS"/>
</dbReference>
<dbReference type="Proteomes" id="UP000276128">
    <property type="component" value="Unassembled WGS sequence"/>
</dbReference>
<dbReference type="SUPFAM" id="SSF102712">
    <property type="entry name" value="JAB1/MPN domain"/>
    <property type="match status" value="1"/>
</dbReference>
<dbReference type="CDD" id="cd08071">
    <property type="entry name" value="MPN_DUF2466"/>
    <property type="match status" value="1"/>
</dbReference>
<keyword evidence="5" id="KW-0862">Zinc</keyword>
<evidence type="ECO:0000256" key="6">
    <source>
        <dbReference type="ARBA" id="ARBA00023049"/>
    </source>
</evidence>
<protein>
    <submittedName>
        <fullName evidence="8">JAB domain-containing protein</fullName>
    </submittedName>
</protein>
<proteinExistence type="inferred from homology"/>
<evidence type="ECO:0000256" key="5">
    <source>
        <dbReference type="ARBA" id="ARBA00022833"/>
    </source>
</evidence>
<dbReference type="InterPro" id="IPR001405">
    <property type="entry name" value="UPF0758"/>
</dbReference>
<comment type="caution">
    <text evidence="8">The sequence shown here is derived from an EMBL/GenBank/DDBJ whole genome shotgun (WGS) entry which is preliminary data.</text>
</comment>
<dbReference type="PROSITE" id="PS01302">
    <property type="entry name" value="UPF0758"/>
    <property type="match status" value="1"/>
</dbReference>
<evidence type="ECO:0000256" key="3">
    <source>
        <dbReference type="ARBA" id="ARBA00022723"/>
    </source>
</evidence>
<dbReference type="PANTHER" id="PTHR30471:SF3">
    <property type="entry name" value="UPF0758 PROTEIN YEES-RELATED"/>
    <property type="match status" value="1"/>
</dbReference>
<dbReference type="RefSeq" id="WP_126145032.1">
    <property type="nucleotide sequence ID" value="NZ_RXHU01000134.1"/>
</dbReference>
<dbReference type="NCBIfam" id="TIGR00608">
    <property type="entry name" value="radc"/>
    <property type="match status" value="1"/>
</dbReference>